<sequence length="333" mass="36808">MNLKSATTLLNHFIDADIPAFMWGPPGVGKSASLHQIVTERKWGMVDFRASTRDSVALMGLPDISGETTRWKVPDEFPQAERDGEEGILFLDELNAAPPSMMAAMFGLVLDRKVGDYVLPKGWRVVAAGNRQADRAAAQRMPTALANRFAHIDVDADTSAGHDNVHVEYFNQIGVDPQLIAFLRFRPALIHSMPKNDERAFPTPRSWEQAAKILNLPTALRLQGVSAIVGEGAAAELEGFLRVYQNLPSLDLVLANPNSAPIPEDPAARFAISAGLARKVDERSFDNGMAYMQRLPREFEIMMCVDAVRREPKLSHTQTFTSWAMRNQDVTLG</sequence>
<reference evidence="3" key="1">
    <citation type="submission" date="2017-12" db="EMBL/GenBank/DDBJ databases">
        <authorList>
            <person name="Diaz M."/>
        </authorList>
    </citation>
    <scope>NUCLEOTIDE SEQUENCE [LARGE SCALE GENOMIC DNA]</scope>
    <source>
        <strain evidence="3">FI11154</strain>
    </source>
</reference>
<dbReference type="RefSeq" id="WP_109369029.1">
    <property type="nucleotide sequence ID" value="NZ_OOFM01000005.1"/>
</dbReference>
<proteinExistence type="predicted"/>
<dbReference type="SUPFAM" id="SSF52540">
    <property type="entry name" value="P-loop containing nucleoside triphosphate hydrolases"/>
    <property type="match status" value="1"/>
</dbReference>
<dbReference type="Gene3D" id="3.40.50.300">
    <property type="entry name" value="P-loop containing nucleotide triphosphate hydrolases"/>
    <property type="match status" value="1"/>
</dbReference>
<feature type="domain" description="ATPase dynein-related AAA" evidence="1">
    <location>
        <begin position="21"/>
        <end position="149"/>
    </location>
</feature>
<evidence type="ECO:0000259" key="1">
    <source>
        <dbReference type="Pfam" id="PF07728"/>
    </source>
</evidence>
<evidence type="ECO:0000313" key="3">
    <source>
        <dbReference type="Proteomes" id="UP000246073"/>
    </source>
</evidence>
<dbReference type="GO" id="GO:0016887">
    <property type="term" value="F:ATP hydrolysis activity"/>
    <property type="evidence" value="ECO:0007669"/>
    <property type="project" value="InterPro"/>
</dbReference>
<organism evidence="2 3">
    <name type="scientific">Ochrobactrum soli</name>
    <dbReference type="NCBI Taxonomy" id="2448455"/>
    <lineage>
        <taxon>Bacteria</taxon>
        <taxon>Pseudomonadati</taxon>
        <taxon>Pseudomonadota</taxon>
        <taxon>Alphaproteobacteria</taxon>
        <taxon>Hyphomicrobiales</taxon>
        <taxon>Brucellaceae</taxon>
        <taxon>Brucella/Ochrobactrum group</taxon>
        <taxon>Ochrobactrum</taxon>
    </lineage>
</organism>
<protein>
    <submittedName>
        <fullName evidence="2">ATPase</fullName>
    </submittedName>
</protein>
<evidence type="ECO:0000313" key="2">
    <source>
        <dbReference type="EMBL" id="SPL65379.1"/>
    </source>
</evidence>
<gene>
    <name evidence="2" type="ORF">OHAE_1246</name>
</gene>
<dbReference type="GO" id="GO:0005524">
    <property type="term" value="F:ATP binding"/>
    <property type="evidence" value="ECO:0007669"/>
    <property type="project" value="InterPro"/>
</dbReference>
<name>A0A2P9HMV5_9HYPH</name>
<dbReference type="Proteomes" id="UP000246073">
    <property type="component" value="Unassembled WGS sequence"/>
</dbReference>
<dbReference type="InterPro" id="IPR011704">
    <property type="entry name" value="ATPase_dyneun-rel_AAA"/>
</dbReference>
<accession>A0A2P9HMV5</accession>
<dbReference type="CDD" id="cd00009">
    <property type="entry name" value="AAA"/>
    <property type="match status" value="1"/>
</dbReference>
<dbReference type="AlphaFoldDB" id="A0A2P9HMV5"/>
<dbReference type="InterPro" id="IPR027417">
    <property type="entry name" value="P-loop_NTPase"/>
</dbReference>
<dbReference type="EMBL" id="OOFM01000005">
    <property type="protein sequence ID" value="SPL65379.1"/>
    <property type="molecule type" value="Genomic_DNA"/>
</dbReference>
<dbReference type="Pfam" id="PF07728">
    <property type="entry name" value="AAA_5"/>
    <property type="match status" value="1"/>
</dbReference>